<keyword evidence="1" id="KW-0862">Zinc</keyword>
<feature type="region of interest" description="Disordered" evidence="2">
    <location>
        <begin position="1"/>
        <end position="94"/>
    </location>
</feature>
<protein>
    <recommendedName>
        <fullName evidence="3">RING-type domain-containing protein</fullName>
    </recommendedName>
</protein>
<dbReference type="InterPro" id="IPR013083">
    <property type="entry name" value="Znf_RING/FYVE/PHD"/>
</dbReference>
<evidence type="ECO:0000313" key="4">
    <source>
        <dbReference type="EMBL" id="CAJ1958237.1"/>
    </source>
</evidence>
<organism evidence="4 5">
    <name type="scientific">Sphenostylis stenocarpa</name>
    <dbReference type="NCBI Taxonomy" id="92480"/>
    <lineage>
        <taxon>Eukaryota</taxon>
        <taxon>Viridiplantae</taxon>
        <taxon>Streptophyta</taxon>
        <taxon>Embryophyta</taxon>
        <taxon>Tracheophyta</taxon>
        <taxon>Spermatophyta</taxon>
        <taxon>Magnoliopsida</taxon>
        <taxon>eudicotyledons</taxon>
        <taxon>Gunneridae</taxon>
        <taxon>Pentapetalae</taxon>
        <taxon>rosids</taxon>
        <taxon>fabids</taxon>
        <taxon>Fabales</taxon>
        <taxon>Fabaceae</taxon>
        <taxon>Papilionoideae</taxon>
        <taxon>50 kb inversion clade</taxon>
        <taxon>NPAAA clade</taxon>
        <taxon>indigoferoid/millettioid clade</taxon>
        <taxon>Phaseoleae</taxon>
        <taxon>Sphenostylis</taxon>
    </lineage>
</organism>
<dbReference type="SUPFAM" id="SSF53300">
    <property type="entry name" value="vWA-like"/>
    <property type="match status" value="1"/>
</dbReference>
<dbReference type="Pfam" id="PF07002">
    <property type="entry name" value="Copine"/>
    <property type="match status" value="1"/>
</dbReference>
<keyword evidence="1" id="KW-0479">Metal-binding</keyword>
<dbReference type="InterPro" id="IPR036465">
    <property type="entry name" value="vWFA_dom_sf"/>
</dbReference>
<feature type="compositionally biased region" description="Pro residues" evidence="2">
    <location>
        <begin position="376"/>
        <end position="392"/>
    </location>
</feature>
<dbReference type="AlphaFoldDB" id="A0AA86VR52"/>
<dbReference type="InterPro" id="IPR001841">
    <property type="entry name" value="Znf_RING"/>
</dbReference>
<sequence length="455" mass="49929">MGNLFGKSKKHGTQSSSRDKGRGGRIYTNMTTRGLPTNFPTQISSSLPPPPILYPTLEPPSPPPPPPPVRSRSISKKPSFGRVDSKQSSSVMDNKQSAAKKYALIRDNFSTLEQVTTALRKEGLESSNLILGIDFTKSNEWTGRISFNNRSLHAIGTTPNPYEKAITIIGKTLAPFDDDNLIPCFGFGDATTYDQEVFSFHSDHSSCHGFEEVLACYQKIVPNLKLSGPTSYAPVIEAAIDIVEKNRGQFHVLVIIADGQVTRSVNTGDGELSPQEEKTIKAIVDASAYPLAIVLVGVGDGPWEDMRKFDDRIPARDYDNFQFVNFTEIMSRNTSPSEKEAAFALAALMEIPFQYKATMEFGILGRVTGRAKRMVPKPPPLPYSRPAPPPARLPSNAAASSIDDQNQSACPVCLTNPRDLAFGCGHMTCRDCGYKLTNCPMCRDRINTRLRVYSG</sequence>
<dbReference type="InterPro" id="IPR052079">
    <property type="entry name" value="E3_ligase/Copine_domain"/>
</dbReference>
<dbReference type="EMBL" id="OY731402">
    <property type="protein sequence ID" value="CAJ1958237.1"/>
    <property type="molecule type" value="Genomic_DNA"/>
</dbReference>
<dbReference type="SMART" id="SM00327">
    <property type="entry name" value="VWA"/>
    <property type="match status" value="1"/>
</dbReference>
<dbReference type="PANTHER" id="PTHR45751:SF25">
    <property type="entry name" value="PROTEIN, PUTATIVE-RELATED"/>
    <property type="match status" value="1"/>
</dbReference>
<dbReference type="Pfam" id="PF13920">
    <property type="entry name" value="zf-C3HC4_3"/>
    <property type="match status" value="1"/>
</dbReference>
<reference evidence="4" key="1">
    <citation type="submission" date="2023-10" db="EMBL/GenBank/DDBJ databases">
        <authorList>
            <person name="Domelevo Entfellner J.-B."/>
        </authorList>
    </citation>
    <scope>NUCLEOTIDE SEQUENCE</scope>
</reference>
<evidence type="ECO:0000256" key="2">
    <source>
        <dbReference type="SAM" id="MobiDB-lite"/>
    </source>
</evidence>
<dbReference type="Gramene" id="rna-AYBTSS11_LOCUS17627">
    <property type="protein sequence ID" value="CAJ1958237.1"/>
    <property type="gene ID" value="gene-AYBTSS11_LOCUS17627"/>
</dbReference>
<dbReference type="GO" id="GO:0004842">
    <property type="term" value="F:ubiquitin-protein transferase activity"/>
    <property type="evidence" value="ECO:0007669"/>
    <property type="project" value="TreeGrafter"/>
</dbReference>
<dbReference type="GO" id="GO:0016567">
    <property type="term" value="P:protein ubiquitination"/>
    <property type="evidence" value="ECO:0007669"/>
    <property type="project" value="TreeGrafter"/>
</dbReference>
<gene>
    <name evidence="4" type="ORF">AYBTSS11_LOCUS17627</name>
</gene>
<dbReference type="PROSITE" id="PS50089">
    <property type="entry name" value="ZF_RING_2"/>
    <property type="match status" value="1"/>
</dbReference>
<dbReference type="PANTHER" id="PTHR45751">
    <property type="entry name" value="COPINE FAMILY PROTEIN 1"/>
    <property type="match status" value="1"/>
</dbReference>
<dbReference type="Proteomes" id="UP001189624">
    <property type="component" value="Chromosome 5"/>
</dbReference>
<feature type="region of interest" description="Disordered" evidence="2">
    <location>
        <begin position="375"/>
        <end position="400"/>
    </location>
</feature>
<dbReference type="InterPro" id="IPR010734">
    <property type="entry name" value="Copine_C"/>
</dbReference>
<feature type="compositionally biased region" description="Pro residues" evidence="2">
    <location>
        <begin position="47"/>
        <end position="69"/>
    </location>
</feature>
<dbReference type="GO" id="GO:0008270">
    <property type="term" value="F:zinc ion binding"/>
    <property type="evidence" value="ECO:0007669"/>
    <property type="project" value="UniProtKB-KW"/>
</dbReference>
<proteinExistence type="predicted"/>
<keyword evidence="5" id="KW-1185">Reference proteome</keyword>
<dbReference type="GO" id="GO:0005634">
    <property type="term" value="C:nucleus"/>
    <property type="evidence" value="ECO:0007669"/>
    <property type="project" value="TreeGrafter"/>
</dbReference>
<keyword evidence="1" id="KW-0863">Zinc-finger</keyword>
<evidence type="ECO:0000256" key="1">
    <source>
        <dbReference type="PROSITE-ProRule" id="PRU00175"/>
    </source>
</evidence>
<evidence type="ECO:0000313" key="5">
    <source>
        <dbReference type="Proteomes" id="UP001189624"/>
    </source>
</evidence>
<dbReference type="InterPro" id="IPR002035">
    <property type="entry name" value="VWF_A"/>
</dbReference>
<accession>A0AA86VR52</accession>
<feature type="domain" description="RING-type" evidence="3">
    <location>
        <begin position="410"/>
        <end position="443"/>
    </location>
</feature>
<feature type="compositionally biased region" description="Polar residues" evidence="2">
    <location>
        <begin position="28"/>
        <end position="39"/>
    </location>
</feature>
<name>A0AA86VR52_9FABA</name>
<evidence type="ECO:0000259" key="3">
    <source>
        <dbReference type="PROSITE" id="PS50089"/>
    </source>
</evidence>
<dbReference type="SUPFAM" id="SSF57850">
    <property type="entry name" value="RING/U-box"/>
    <property type="match status" value="1"/>
</dbReference>
<dbReference type="Gene3D" id="3.30.40.10">
    <property type="entry name" value="Zinc/RING finger domain, C3HC4 (zinc finger)"/>
    <property type="match status" value="1"/>
</dbReference>